<evidence type="ECO:0000256" key="5">
    <source>
        <dbReference type="SAM" id="Phobius"/>
    </source>
</evidence>
<dbReference type="GO" id="GO:0009306">
    <property type="term" value="P:protein secretion"/>
    <property type="evidence" value="ECO:0007669"/>
    <property type="project" value="InterPro"/>
</dbReference>
<evidence type="ECO:0000313" key="8">
    <source>
        <dbReference type="Proteomes" id="UP000175669"/>
    </source>
</evidence>
<dbReference type="OrthoDB" id="5555605at2"/>
<dbReference type="STRING" id="1524254.PHACT_03875"/>
<dbReference type="Proteomes" id="UP000175669">
    <property type="component" value="Unassembled WGS sequence"/>
</dbReference>
<protein>
    <recommendedName>
        <fullName evidence="6">Translocation and assembly module TamB C-terminal domain-containing protein</fullName>
    </recommendedName>
</protein>
<keyword evidence="8" id="KW-1185">Reference proteome</keyword>
<sequence>MTTSQDTSTHEQSPRRALRWLLTGLAGISLLVLITLSAISAALGTHSGSQWLLAQATGLVPDFRYENAEGTFLRGIDLYGVSYRSGDNLVRVEQLHSRWNPMTLMDGEFHLQSLRIAGVQVDWHSDPDAPAGPPLVLDDVLEPILPLPISVRLSNARLDGATINYDDFSYTISSLGLNVSLQGHTLNIQQLSLDAEPVTLTAELEVELQSPYALNGTVDWQLDNSLLEGTAAPNGHLSVDGDLDRLQIEHELSGLTDAESRGEVQLGLARLLNARSDSLDLQVDLEHTLGTQTLPGPGMEAFTVQALTLRTQGTPDDLGLFAAARLDIELAEDFVLETDLNLRAALRGSQLQIDELAMRTASGLLALVGDVNWSDGIAVDLNYELDEPAPGNYIPGLPESMVIQDLRSNGQVTFTQAAASASGEAGQMALAFNSDDLRATVNDYPLTGSAGFDYDGANWTVDSFALQTGENQLTLTASLNADNQINADATIDAPTLSVLYPDLEGRLRADAIVTGTLNEPAIDLDLIANNIVFGEFSIPELNMTGQNRGGMNEIELTTGNIQVPVGENTETISDVLLRLRGQPDAHNLLLRMNSSLVNLRLNADGSLANGGWQGRLLSSEIDSDYGLWQQTQAAELALAADQVTLNPLCWSMGDTRVCIEAGLSEGSQLDARIDLQNYPLTALNHVQSEQNIANLTDSDFHADNNATADVRLPFTLPPDMALQGYLSLQATAAGDISDLNGLDISVQTLSENGNLYLQSEPSADDIVEGELPEPAITHFVWSNISLDATQQAREWQLSSQLRFVQNDPDSTAAAMRGSADANIRMTESRGLNGNVRLDFDDLGWVEALAPQLANVTGTLEGRLNVDGTLEQPIIGSDILLSGADFQLPALGLNMQSVEISLSSDNSERFVLNGYAESGSGSMEFNSEILQPLSEERRMTLQLAGSDFVVADLPELSAAISPDLRATASMEGIDVNGRLLIPTVDARITTLPESAVDVSSDTVIVATEEDSDVRNAAQVNRGILSDIPLSGNIQLILGDSVNISGFGLNARLTGQLDIDQRPSATPLTYGELEVADGSFEIYGRTLNIERGKLLFMGSYDNPAIDIRAVRTVENMRVGVQMNGTIRNIRSSLFSTPALPDGDILAVMITGRPIAEIGSEQEGNALVGAVTSLGINQGQGITNQIQSQLGLDTFAINSRGDVNDSSLMLGKYITPRIFIRYAVGLFETENSLEIDYTVNDRVKLQATSGQSQSIDLTYTVEQ</sequence>
<feature type="domain" description="Translocation and assembly module TamB C-terminal" evidence="6">
    <location>
        <begin position="918"/>
        <end position="1259"/>
    </location>
</feature>
<dbReference type="PANTHER" id="PTHR36985:SF1">
    <property type="entry name" value="TRANSLOCATION AND ASSEMBLY MODULE SUBUNIT TAMB"/>
    <property type="match status" value="1"/>
</dbReference>
<evidence type="ECO:0000313" key="7">
    <source>
        <dbReference type="EMBL" id="OFE12379.1"/>
    </source>
</evidence>
<keyword evidence="3 5" id="KW-1133">Transmembrane helix</keyword>
<dbReference type="GO" id="GO:0005886">
    <property type="term" value="C:plasma membrane"/>
    <property type="evidence" value="ECO:0007669"/>
    <property type="project" value="InterPro"/>
</dbReference>
<name>A0A1E8CJ13_9GAMM</name>
<dbReference type="Pfam" id="PF04357">
    <property type="entry name" value="TamB"/>
    <property type="match status" value="1"/>
</dbReference>
<comment type="caution">
    <text evidence="7">The sequence shown here is derived from an EMBL/GenBank/DDBJ whole genome shotgun (WGS) entry which is preliminary data.</text>
</comment>
<evidence type="ECO:0000256" key="3">
    <source>
        <dbReference type="ARBA" id="ARBA00022989"/>
    </source>
</evidence>
<feature type="transmembrane region" description="Helical" evidence="5">
    <location>
        <begin position="20"/>
        <end position="43"/>
    </location>
</feature>
<dbReference type="GO" id="GO:0097347">
    <property type="term" value="C:TAM protein secretion complex"/>
    <property type="evidence" value="ECO:0007669"/>
    <property type="project" value="TreeGrafter"/>
</dbReference>
<dbReference type="RefSeq" id="WP_070116002.1">
    <property type="nucleotide sequence ID" value="NZ_MASR01000001.1"/>
</dbReference>
<evidence type="ECO:0000256" key="4">
    <source>
        <dbReference type="ARBA" id="ARBA00023136"/>
    </source>
</evidence>
<evidence type="ECO:0000259" key="6">
    <source>
        <dbReference type="Pfam" id="PF04357"/>
    </source>
</evidence>
<dbReference type="InterPro" id="IPR007452">
    <property type="entry name" value="TamB_C"/>
</dbReference>
<organism evidence="7 8">
    <name type="scientific">Pseudohongiella acticola</name>
    <dbReference type="NCBI Taxonomy" id="1524254"/>
    <lineage>
        <taxon>Bacteria</taxon>
        <taxon>Pseudomonadati</taxon>
        <taxon>Pseudomonadota</taxon>
        <taxon>Gammaproteobacteria</taxon>
        <taxon>Pseudomonadales</taxon>
        <taxon>Pseudohongiellaceae</taxon>
        <taxon>Pseudohongiella</taxon>
    </lineage>
</organism>
<dbReference type="AlphaFoldDB" id="A0A1E8CJ13"/>
<keyword evidence="2 5" id="KW-0812">Transmembrane</keyword>
<accession>A0A1E8CJ13</accession>
<evidence type="ECO:0000256" key="1">
    <source>
        <dbReference type="ARBA" id="ARBA00004167"/>
    </source>
</evidence>
<dbReference type="EMBL" id="MASR01000001">
    <property type="protein sequence ID" value="OFE12379.1"/>
    <property type="molecule type" value="Genomic_DNA"/>
</dbReference>
<keyword evidence="4 5" id="KW-0472">Membrane</keyword>
<evidence type="ECO:0000256" key="2">
    <source>
        <dbReference type="ARBA" id="ARBA00022692"/>
    </source>
</evidence>
<proteinExistence type="predicted"/>
<gene>
    <name evidence="7" type="ORF">PHACT_03875</name>
</gene>
<dbReference type="PANTHER" id="PTHR36985">
    <property type="entry name" value="TRANSLOCATION AND ASSEMBLY MODULE SUBUNIT TAMB"/>
    <property type="match status" value="1"/>
</dbReference>
<comment type="subcellular location">
    <subcellularLocation>
        <location evidence="1">Membrane</location>
        <topology evidence="1">Single-pass membrane protein</topology>
    </subcellularLocation>
</comment>
<reference evidence="8" key="1">
    <citation type="submission" date="2016-07" db="EMBL/GenBank/DDBJ databases">
        <authorList>
            <person name="Florea S."/>
            <person name="Webb J.S."/>
            <person name="Jaromczyk J."/>
            <person name="Schardl C.L."/>
        </authorList>
    </citation>
    <scope>NUCLEOTIDE SEQUENCE [LARGE SCALE GENOMIC DNA]</scope>
    <source>
        <strain evidence="8">KCTC 42131</strain>
    </source>
</reference>